<organism evidence="5 6">
    <name type="scientific">Conidiobolus coronatus (strain ATCC 28846 / CBS 209.66 / NRRL 28638)</name>
    <name type="common">Delacroixia coronata</name>
    <dbReference type="NCBI Taxonomy" id="796925"/>
    <lineage>
        <taxon>Eukaryota</taxon>
        <taxon>Fungi</taxon>
        <taxon>Fungi incertae sedis</taxon>
        <taxon>Zoopagomycota</taxon>
        <taxon>Entomophthoromycotina</taxon>
        <taxon>Entomophthoromycetes</taxon>
        <taxon>Entomophthorales</taxon>
        <taxon>Ancylistaceae</taxon>
        <taxon>Conidiobolus</taxon>
    </lineage>
</organism>
<dbReference type="Proteomes" id="UP000070444">
    <property type="component" value="Unassembled WGS sequence"/>
</dbReference>
<dbReference type="Pfam" id="PF00501">
    <property type="entry name" value="AMP-binding"/>
    <property type="match status" value="1"/>
</dbReference>
<feature type="domain" description="Carrier" evidence="4">
    <location>
        <begin position="532"/>
        <end position="605"/>
    </location>
</feature>
<dbReference type="Pfam" id="PF00550">
    <property type="entry name" value="PP-binding"/>
    <property type="match status" value="1"/>
</dbReference>
<sequence length="1126" mass="126162">MSTELSPFQPTNKHLIKAELGHQWIEYQALNNPNEVSVRYLEDSEFTSENPKPEDWSYSKLNSYSNQIAQYLYSLGAQKGDYIVVSLPRIPTFYAALLAVMKVGGVYVPVDFQVPEDRRKMLVEESGAKFVISFDTIYPSNIVADTASAVYMNHEDICNNISQMSQNNLNLEIKGSDLSYLLFTSGTTGKPKGVMVTHSNLVSAIGGFSHVLPVHPKTRSLQFANCSFDVHLLDTFLAWSVGGAPCITDRGLMLNNMEFVIQTLGVTNCSLTSSVASYLDKSKLPNLEFITVGGESLSQQILDIWAPEGKLYNCYGPTEATIGCSVYPKVQHKDRTSNIGYLLHGCTGIILNPNNTELVLKGGVGELCIGGTYVADGYLNNEALTNEKFIDYSTAEGIQRFYRTGDLARFNSDGSIEFLGRKDLQVKINGIRIELEEISNNLTQFQSGLSVSTQYLSHPTQCTFVEIEDKDKLNQLLEFARTRLPIYMVPQYIFEINKVPMTPSGKVDSRSQILELFNEINSDGDASNEVWDDISLQVRSLSSEYTGTPIETIRLSTSIFQLGLDSLSSIGFAAKLSVLGKQVNLINLMKLSTVGAIADYFREPSEIVESSQKDLELYKQKLVQWESDLKSTLATSMPQISIEQIYPATPLQQGMLYETLSSGNGEYINSTTFKLMPEISVGQFEKSWIEVIKKHEILRTGFFVNEDDSRLCQVVWNIQNTDSAWKFSRINDINEIDQGVAQDLKDIESTLMKFIPPIRLSLYQLEQDYYLAFTLHHSLYDGWSIPLILEDVQSYYHTSTLPSRPKFREVVESAVEYILSVDNQASQAFWSGYLKDLVPTQFPSLLGSKNEDKVAHEMLYTSAISMPEVIKACKKFEVTPLTLTQAAWSKFLSLLVGEKDIVFGNVLSGRTIPVEGVEQMAGPCFNTVASRVNLADATSNLSLLQSIHKNNQEILNYVHTPLHSVLKWIGSSGAMELFNTLFLFQNNTVDSADETCLWTDVEENGTINYDVTIQIVTNGDSFNWEIICQSHITNKETMNLWGKQLDFILRDIIDNPNNDLTHLVPSYDGNSSNLELLSIDKPISPPGTYKFPYFHSGLEYYAEMNPDLMALHFLNSISEDNVPSFT</sequence>
<dbReference type="STRING" id="796925.A0A137PDL5"/>
<protein>
    <submittedName>
        <fullName evidence="5">Acetyl-CoA synthetase-like protein</fullName>
    </submittedName>
</protein>
<name>A0A137PDL5_CONC2</name>
<gene>
    <name evidence="5" type="ORF">CONCODRAFT_36222</name>
</gene>
<evidence type="ECO:0000259" key="4">
    <source>
        <dbReference type="PROSITE" id="PS50075"/>
    </source>
</evidence>
<keyword evidence="3" id="KW-0436">Ligase</keyword>
<dbReference type="InterPro" id="IPR045851">
    <property type="entry name" value="AMP-bd_C_sf"/>
</dbReference>
<dbReference type="PROSITE" id="PS00455">
    <property type="entry name" value="AMP_BINDING"/>
    <property type="match status" value="1"/>
</dbReference>
<dbReference type="Gene3D" id="3.30.559.10">
    <property type="entry name" value="Chloramphenicol acetyltransferase-like domain"/>
    <property type="match status" value="1"/>
</dbReference>
<dbReference type="Gene3D" id="3.40.50.12780">
    <property type="entry name" value="N-terminal domain of ligase-like"/>
    <property type="match status" value="1"/>
</dbReference>
<feature type="non-terminal residue" evidence="5">
    <location>
        <position position="1126"/>
    </location>
</feature>
<dbReference type="InterPro" id="IPR036736">
    <property type="entry name" value="ACP-like_sf"/>
</dbReference>
<dbReference type="OMA" id="QIENLAW"/>
<reference evidence="5 6" key="1">
    <citation type="journal article" date="2015" name="Genome Biol. Evol.">
        <title>Phylogenomic analyses indicate that early fungi evolved digesting cell walls of algal ancestors of land plants.</title>
        <authorList>
            <person name="Chang Y."/>
            <person name="Wang S."/>
            <person name="Sekimoto S."/>
            <person name="Aerts A.L."/>
            <person name="Choi C."/>
            <person name="Clum A."/>
            <person name="LaButti K.M."/>
            <person name="Lindquist E.A."/>
            <person name="Yee Ngan C."/>
            <person name="Ohm R.A."/>
            <person name="Salamov A.A."/>
            <person name="Grigoriev I.V."/>
            <person name="Spatafora J.W."/>
            <person name="Berbee M.L."/>
        </authorList>
    </citation>
    <scope>NUCLEOTIDE SEQUENCE [LARGE SCALE GENOMIC DNA]</scope>
    <source>
        <strain evidence="5 6">NRRL 28638</strain>
    </source>
</reference>
<dbReference type="GO" id="GO:0043041">
    <property type="term" value="P:amino acid activation for nonribosomal peptide biosynthetic process"/>
    <property type="evidence" value="ECO:0007669"/>
    <property type="project" value="TreeGrafter"/>
</dbReference>
<evidence type="ECO:0000256" key="1">
    <source>
        <dbReference type="ARBA" id="ARBA00022450"/>
    </source>
</evidence>
<dbReference type="Gene3D" id="3.30.559.30">
    <property type="entry name" value="Nonribosomal peptide synthetase, condensation domain"/>
    <property type="match status" value="1"/>
</dbReference>
<keyword evidence="2" id="KW-0597">Phosphoprotein</keyword>
<accession>A0A137PDL5</accession>
<proteinExistence type="predicted"/>
<dbReference type="PANTHER" id="PTHR45527">
    <property type="entry name" value="NONRIBOSOMAL PEPTIDE SYNTHETASE"/>
    <property type="match status" value="1"/>
</dbReference>
<dbReference type="GO" id="GO:0044550">
    <property type="term" value="P:secondary metabolite biosynthetic process"/>
    <property type="evidence" value="ECO:0007669"/>
    <property type="project" value="TreeGrafter"/>
</dbReference>
<dbReference type="CDD" id="cd19542">
    <property type="entry name" value="CT_NRPS-like"/>
    <property type="match status" value="1"/>
</dbReference>
<dbReference type="OrthoDB" id="416786at2759"/>
<dbReference type="GO" id="GO:0005737">
    <property type="term" value="C:cytoplasm"/>
    <property type="evidence" value="ECO:0007669"/>
    <property type="project" value="TreeGrafter"/>
</dbReference>
<dbReference type="InterPro" id="IPR023213">
    <property type="entry name" value="CAT-like_dom_sf"/>
</dbReference>
<evidence type="ECO:0000313" key="5">
    <source>
        <dbReference type="EMBL" id="KXN73062.1"/>
    </source>
</evidence>
<dbReference type="InterPro" id="IPR000873">
    <property type="entry name" value="AMP-dep_synth/lig_dom"/>
</dbReference>
<dbReference type="SUPFAM" id="SSF56801">
    <property type="entry name" value="Acetyl-CoA synthetase-like"/>
    <property type="match status" value="1"/>
</dbReference>
<dbReference type="Gene3D" id="1.10.1200.10">
    <property type="entry name" value="ACP-like"/>
    <property type="match status" value="1"/>
</dbReference>
<keyword evidence="1" id="KW-0596">Phosphopantetheine</keyword>
<dbReference type="InterPro" id="IPR020845">
    <property type="entry name" value="AMP-binding_CS"/>
</dbReference>
<dbReference type="EMBL" id="KQ964442">
    <property type="protein sequence ID" value="KXN73062.1"/>
    <property type="molecule type" value="Genomic_DNA"/>
</dbReference>
<keyword evidence="6" id="KW-1185">Reference proteome</keyword>
<dbReference type="PANTHER" id="PTHR45527:SF1">
    <property type="entry name" value="FATTY ACID SYNTHASE"/>
    <property type="match status" value="1"/>
</dbReference>
<dbReference type="SUPFAM" id="SSF52777">
    <property type="entry name" value="CoA-dependent acyltransferases"/>
    <property type="match status" value="2"/>
</dbReference>
<dbReference type="Gene3D" id="3.30.300.30">
    <property type="match status" value="1"/>
</dbReference>
<dbReference type="NCBIfam" id="TIGR01733">
    <property type="entry name" value="AA-adenyl-dom"/>
    <property type="match status" value="1"/>
</dbReference>
<evidence type="ECO:0000256" key="3">
    <source>
        <dbReference type="ARBA" id="ARBA00022598"/>
    </source>
</evidence>
<dbReference type="Pfam" id="PF00668">
    <property type="entry name" value="Condensation"/>
    <property type="match status" value="1"/>
</dbReference>
<dbReference type="PROSITE" id="PS50075">
    <property type="entry name" value="CARRIER"/>
    <property type="match status" value="1"/>
</dbReference>
<dbReference type="SUPFAM" id="SSF47336">
    <property type="entry name" value="ACP-like"/>
    <property type="match status" value="1"/>
</dbReference>
<dbReference type="GO" id="GO:0031177">
    <property type="term" value="F:phosphopantetheine binding"/>
    <property type="evidence" value="ECO:0007669"/>
    <property type="project" value="TreeGrafter"/>
</dbReference>
<dbReference type="AlphaFoldDB" id="A0A137PDL5"/>
<dbReference type="InterPro" id="IPR009081">
    <property type="entry name" value="PP-bd_ACP"/>
</dbReference>
<dbReference type="InterPro" id="IPR001242">
    <property type="entry name" value="Condensation_dom"/>
</dbReference>
<evidence type="ECO:0000313" key="6">
    <source>
        <dbReference type="Proteomes" id="UP000070444"/>
    </source>
</evidence>
<dbReference type="InterPro" id="IPR042099">
    <property type="entry name" value="ANL_N_sf"/>
</dbReference>
<dbReference type="GO" id="GO:0016874">
    <property type="term" value="F:ligase activity"/>
    <property type="evidence" value="ECO:0007669"/>
    <property type="project" value="UniProtKB-KW"/>
</dbReference>
<dbReference type="CDD" id="cd05918">
    <property type="entry name" value="A_NRPS_SidN3_like"/>
    <property type="match status" value="1"/>
</dbReference>
<dbReference type="InterPro" id="IPR010071">
    <property type="entry name" value="AA_adenyl_dom"/>
</dbReference>
<evidence type="ECO:0000256" key="2">
    <source>
        <dbReference type="ARBA" id="ARBA00022553"/>
    </source>
</evidence>